<sequence length="349" mass="39165">MSQGNREKHKMENEKEDRKILKNTALRLVENNKGILAIDESPASMEKKFAAVQIENTEENRRRYREVLLTAPVEIQKYLGGVILNEETFFQKDSAGELFTTHMKKAEICIGVKLDKGLLPLNNDNTSQEKLSTGLDDLNERCLRYRKGGASFAKWRSVFTICQDLPTEECIFKNCNILAEYAMICQKNNLVPVVEPEVLFNGEHSAVQCEIVTAAVISCLFYHLNRKGAYIPGIILKVGFVTAGQERQRQSLGDVANGTIQAFMASVPPALPGVVFLSGGHPEDISVEYLKEANRVKRERNAPWAISYSFGRALQDSVLKLWANNDENKEKAQKLLVERARICSEAVKG</sequence>
<organism evidence="6">
    <name type="scientific">Nematocida ausubeli (strain ATCC PRA-371 / ERTm2)</name>
    <name type="common">Nematode killer fungus</name>
    <dbReference type="NCBI Taxonomy" id="1913371"/>
    <lineage>
        <taxon>Eukaryota</taxon>
        <taxon>Fungi</taxon>
        <taxon>Fungi incertae sedis</taxon>
        <taxon>Microsporidia</taxon>
        <taxon>Nematocida</taxon>
    </lineage>
</organism>
<dbReference type="NCBIfam" id="NF033379">
    <property type="entry name" value="FrucBisAld_I"/>
    <property type="match status" value="1"/>
</dbReference>
<evidence type="ECO:0000256" key="2">
    <source>
        <dbReference type="ARBA" id="ARBA00010387"/>
    </source>
</evidence>
<dbReference type="UniPathway" id="UPA00109">
    <property type="reaction ID" value="UER00183"/>
</dbReference>
<name>H8ZCZ6_NEMA1</name>
<dbReference type="Proteomes" id="UP000054524">
    <property type="component" value="Unassembled WGS sequence"/>
</dbReference>
<comment type="pathway">
    <text evidence="1">Carbohydrate degradation; glycolysis; D-glyceraldehyde 3-phosphate and glycerone phosphate from D-glucose: step 4/4.</text>
</comment>
<dbReference type="InterPro" id="IPR000741">
    <property type="entry name" value="FBA_I"/>
</dbReference>
<accession>A0A086IZ98</accession>
<dbReference type="AlphaFoldDB" id="H8ZCZ6"/>
<evidence type="ECO:0000256" key="3">
    <source>
        <dbReference type="ARBA" id="ARBA00013068"/>
    </source>
</evidence>
<dbReference type="EMBL" id="AKIJ01000005">
    <property type="protein sequence ID" value="KFG25216.1"/>
    <property type="molecule type" value="Genomic_DNA"/>
</dbReference>
<reference evidence="6" key="1">
    <citation type="submission" date="2011-03" db="EMBL/GenBank/DDBJ databases">
        <title>The Genome Sequence of Nematocida sp1 strain ERTm2.</title>
        <authorList>
            <consortium name="The Broad Institute Genome Sequencing Platform"/>
            <consortium name="The Broad Institute Genome Sequencing Center for Infectious Disease"/>
            <person name="Cuomo C."/>
            <person name="Troemel E."/>
            <person name="Young S.K."/>
            <person name="Zeng Q."/>
            <person name="Gargeya S."/>
            <person name="Fitzgerald M."/>
            <person name="Haas B."/>
            <person name="Abouelleil A."/>
            <person name="Alvarado L."/>
            <person name="Arachchi H.M."/>
            <person name="Berlin A."/>
            <person name="Brown A."/>
            <person name="Chapman S.B."/>
            <person name="Chen Z."/>
            <person name="Dunbar C."/>
            <person name="Freedman E."/>
            <person name="Gearin G."/>
            <person name="Gellesch M."/>
            <person name="Goldberg J."/>
            <person name="Griggs A."/>
            <person name="Gujja S."/>
            <person name="Heilman E.R."/>
            <person name="Heiman D."/>
            <person name="Howarth C."/>
            <person name="Larson L."/>
            <person name="Lui A."/>
            <person name="MacDonald P.J.P."/>
            <person name="Mehta T."/>
            <person name="Montmayeur A."/>
            <person name="Murphy C."/>
            <person name="Neiman D."/>
            <person name="Pearson M."/>
            <person name="Priest M."/>
            <person name="Roberts A."/>
            <person name="Saif S."/>
            <person name="Shea T."/>
            <person name="Shenoy N."/>
            <person name="Sisk P."/>
            <person name="Stolte C."/>
            <person name="Sykes S."/>
            <person name="White J."/>
            <person name="Yandava C."/>
            <person name="Wortman J."/>
            <person name="Nusbaum C."/>
            <person name="Birren B."/>
        </authorList>
    </citation>
    <scope>NUCLEOTIDE SEQUENCE</scope>
    <source>
        <strain evidence="6">ERTm2</strain>
    </source>
</reference>
<evidence type="ECO:0000256" key="5">
    <source>
        <dbReference type="ARBA" id="ARBA00023239"/>
    </source>
</evidence>
<dbReference type="Pfam" id="PF00274">
    <property type="entry name" value="Glycolytic"/>
    <property type="match status" value="1"/>
</dbReference>
<accession>H8ZCZ6</accession>
<gene>
    <name evidence="6" type="ORF">NERG_01143</name>
    <name evidence="7" type="ORF">NESG_01985</name>
</gene>
<reference evidence="7 8" key="3">
    <citation type="journal article" date="2014" name="Genome Announc.">
        <title>Genome Sequence of the Microsporidian Species Nematocida sp1 Strain ERTm6 (ATCC PRA-372).</title>
        <authorList>
            <person name="Bakowski M.A."/>
            <person name="Priest M."/>
            <person name="Young S."/>
            <person name="Cuomo C.A."/>
            <person name="Troemel E.R."/>
        </authorList>
    </citation>
    <scope>NUCLEOTIDE SEQUENCE [LARGE SCALE GENOMIC DNA]</scope>
    <source>
        <strain evidence="7 8">ERTm6</strain>
    </source>
</reference>
<dbReference type="SUPFAM" id="SSF51569">
    <property type="entry name" value="Aldolase"/>
    <property type="match status" value="1"/>
</dbReference>
<dbReference type="Proteomes" id="UP000005622">
    <property type="component" value="Unassembled WGS sequence"/>
</dbReference>
<dbReference type="HOGENOM" id="CLU_031243_0_0_1"/>
<protein>
    <recommendedName>
        <fullName evidence="3">fructose-bisphosphate aldolase</fullName>
        <ecNumber evidence="3">4.1.2.13</ecNumber>
    </recommendedName>
</protein>
<reference evidence="7" key="2">
    <citation type="submission" date="2012-10" db="EMBL/GenBank/DDBJ databases">
        <authorList>
            <consortium name="The Broad Institute Genome Sequencing Platform"/>
            <consortium name="The Broad Institute Genome Sequencing Center for Infectious Disease"/>
            <person name="Cuomo C."/>
            <person name="Troemel E."/>
            <person name="Walker B."/>
            <person name="Young S.K."/>
            <person name="Zeng Q."/>
            <person name="Gargeya S."/>
            <person name="Fitzgerald M."/>
            <person name="Haas B."/>
            <person name="Abouelleil A."/>
            <person name="Alvarado L."/>
            <person name="Arachchi H.M."/>
            <person name="Berlin A.M."/>
            <person name="Chapman S.B."/>
            <person name="Goldberg J."/>
            <person name="Griggs A."/>
            <person name="Gujja S."/>
            <person name="Hansen M."/>
            <person name="Howarth C."/>
            <person name="Imamovic A."/>
            <person name="Larimer J."/>
            <person name="McCowan C."/>
            <person name="Murphy C."/>
            <person name="Neiman D."/>
            <person name="Pearson M."/>
            <person name="Priest M."/>
            <person name="Roberts A."/>
            <person name="Saif S."/>
            <person name="Shea T."/>
            <person name="Sisk P."/>
            <person name="Sykes S."/>
            <person name="Wortman J."/>
            <person name="Nusbaum C."/>
            <person name="Birren B."/>
        </authorList>
    </citation>
    <scope>NUCLEOTIDE SEQUENCE</scope>
    <source>
        <strain evidence="7">ERTm6</strain>
    </source>
</reference>
<dbReference type="EC" id="4.1.2.13" evidence="3"/>
<dbReference type="Gene3D" id="3.20.20.70">
    <property type="entry name" value="Aldolase class I"/>
    <property type="match status" value="1"/>
</dbReference>
<evidence type="ECO:0000313" key="7">
    <source>
        <dbReference type="EMBL" id="KFG25216.1"/>
    </source>
</evidence>
<dbReference type="STRING" id="944018.H8ZCZ6"/>
<dbReference type="GO" id="GO:0006096">
    <property type="term" value="P:glycolytic process"/>
    <property type="evidence" value="ECO:0007669"/>
    <property type="project" value="UniProtKB-UniPathway"/>
</dbReference>
<evidence type="ECO:0000313" key="6">
    <source>
        <dbReference type="EMBL" id="EHY65536.1"/>
    </source>
</evidence>
<dbReference type="EMBL" id="JH604635">
    <property type="protein sequence ID" value="EHY65536.1"/>
    <property type="molecule type" value="Genomic_DNA"/>
</dbReference>
<evidence type="ECO:0000313" key="8">
    <source>
        <dbReference type="Proteomes" id="UP000054524"/>
    </source>
</evidence>
<proteinExistence type="inferred from homology"/>
<keyword evidence="5" id="KW-0456">Lyase</keyword>
<dbReference type="InterPro" id="IPR013785">
    <property type="entry name" value="Aldolase_TIM"/>
</dbReference>
<keyword evidence="8" id="KW-1185">Reference proteome</keyword>
<dbReference type="GO" id="GO:0004332">
    <property type="term" value="F:fructose-bisphosphate aldolase activity"/>
    <property type="evidence" value="ECO:0007669"/>
    <property type="project" value="UniProtKB-EC"/>
</dbReference>
<comment type="similarity">
    <text evidence="2">Belongs to the class I fructose-bisphosphate aldolase family.</text>
</comment>
<keyword evidence="4" id="KW-0324">Glycolysis</keyword>
<dbReference type="PANTHER" id="PTHR11627">
    <property type="entry name" value="FRUCTOSE-BISPHOSPHATE ALDOLASE"/>
    <property type="match status" value="1"/>
</dbReference>
<evidence type="ECO:0000256" key="1">
    <source>
        <dbReference type="ARBA" id="ARBA00004714"/>
    </source>
</evidence>
<evidence type="ECO:0000256" key="4">
    <source>
        <dbReference type="ARBA" id="ARBA00023152"/>
    </source>
</evidence>